<feature type="compositionally biased region" description="Basic and acidic residues" evidence="2">
    <location>
        <begin position="155"/>
        <end position="167"/>
    </location>
</feature>
<feature type="compositionally biased region" description="Basic and acidic residues" evidence="2">
    <location>
        <begin position="23"/>
        <end position="33"/>
    </location>
</feature>
<gene>
    <name evidence="3" type="ORF">JI435_068020</name>
</gene>
<sequence>MADDERKQQKSSTRFPVKSTPRSKAEDHDDPSTAERSTTSIKPPTYSAPNTPAYARGTQSSTGKQIDDEQTSSSFALKTKASKEKQADRGLSTPKKKTARTTSAANRREGVGSANATPSVPTRRQKGKGKQLETPLPEPGARNGGVNDQNAQPSRPDEQPESRECKEAPLSQSTSAKDPRTEEIERKMQDEELMDEIAEFERGVEEDRLKGQRDGPLEAELQDANGVNIEDAVSSNEEESGLPVVIQGEVEAHESTKQQNPKQKEQDLPKSEVQSVEIKNIYELQRRNQKLENAIIKLQQRNQKLEDYLADTEIVATNAAIEQEEAALAEIGALRKAVKNLNQDVRTKDDELDEAKASTSTSSEKLTRLRDDVEYLANALKKTNAGDAPKTKTLRDLRWKPYSSPEATDLHMHIARFTIFMEEKLQAASTDLDVRNEELATAQKDIQALEQSEKYWKALMEKEQKKREQVECRLADWKVKAEAMYQPDLGEKNRELQTDLYTSQDKNARLQEQTKTLRERAQRWEAEFKSIKSRAEKESEGFVLAYEQQRKDMMVCMKEYHEKLNDPANFDLKPLHEKVRTLERDLQVTTEAFDAVKMSKARVEEDVLPKILGQMREYEVEIEGLRDAWARDAPVRAAYAFKAKKGYRSDTFTSKQIMENEASQEKTSKSPARRDSAIAPPKKFKHVPRCLHPKETAQREAELQQLRKKQDARNASQHNFGIIMKRVHRWQMEDSLWDKQGWSYWLGKSSWDIWDGAGWMSDVQLDMETKTILVGLQEQGILDV</sequence>
<accession>A0A7U2I2Y2</accession>
<dbReference type="OMA" id="ENEFYWA"/>
<dbReference type="EMBL" id="CP069032">
    <property type="protein sequence ID" value="QRC99869.1"/>
    <property type="molecule type" value="Genomic_DNA"/>
</dbReference>
<dbReference type="VEuPathDB" id="FungiDB:JI435_068020"/>
<keyword evidence="4" id="KW-1185">Reference proteome</keyword>
<feature type="compositionally biased region" description="Basic and acidic residues" evidence="2">
    <location>
        <begin position="250"/>
        <end position="270"/>
    </location>
</feature>
<feature type="compositionally biased region" description="Basic and acidic residues" evidence="2">
    <location>
        <begin position="663"/>
        <end position="676"/>
    </location>
</feature>
<dbReference type="RefSeq" id="XP_001797164.1">
    <property type="nucleotide sequence ID" value="XM_001797112.1"/>
</dbReference>
<feature type="compositionally biased region" description="Basic and acidic residues" evidence="2">
    <location>
        <begin position="199"/>
        <end position="216"/>
    </location>
</feature>
<keyword evidence="1" id="KW-0175">Coiled coil</keyword>
<dbReference type="Proteomes" id="UP000663193">
    <property type="component" value="Chromosome 10"/>
</dbReference>
<protein>
    <submittedName>
        <fullName evidence="3">Uncharacterized protein</fullName>
    </submittedName>
</protein>
<feature type="coiled-coil region" evidence="1">
    <location>
        <begin position="432"/>
        <end position="527"/>
    </location>
</feature>
<dbReference type="KEGG" id="pno:SNOG_06802"/>
<evidence type="ECO:0000313" key="3">
    <source>
        <dbReference type="EMBL" id="QRC99869.1"/>
    </source>
</evidence>
<feature type="coiled-coil region" evidence="1">
    <location>
        <begin position="281"/>
        <end position="358"/>
    </location>
</feature>
<reference evidence="4" key="1">
    <citation type="journal article" date="2021" name="BMC Genomics">
        <title>Chromosome-level genome assembly and manually-curated proteome of model necrotroph Parastagonospora nodorum Sn15 reveals a genome-wide trove of candidate effector homologs, and redundancy of virulence-related functions within an accessory chromosome.</title>
        <authorList>
            <person name="Bertazzoni S."/>
            <person name="Jones D.A.B."/>
            <person name="Phan H.T."/>
            <person name="Tan K.-C."/>
            <person name="Hane J.K."/>
        </authorList>
    </citation>
    <scope>NUCLEOTIDE SEQUENCE [LARGE SCALE GENOMIC DNA]</scope>
    <source>
        <strain evidence="4">SN15 / ATCC MYA-4574 / FGSC 10173)</strain>
    </source>
</reference>
<evidence type="ECO:0000256" key="2">
    <source>
        <dbReference type="SAM" id="MobiDB-lite"/>
    </source>
</evidence>
<evidence type="ECO:0000313" key="4">
    <source>
        <dbReference type="Proteomes" id="UP000663193"/>
    </source>
</evidence>
<dbReference type="OrthoDB" id="3791167at2759"/>
<evidence type="ECO:0000256" key="1">
    <source>
        <dbReference type="SAM" id="Coils"/>
    </source>
</evidence>
<feature type="compositionally biased region" description="Basic and acidic residues" evidence="2">
    <location>
        <begin position="177"/>
        <end position="190"/>
    </location>
</feature>
<feature type="region of interest" description="Disordered" evidence="2">
    <location>
        <begin position="655"/>
        <end position="679"/>
    </location>
</feature>
<dbReference type="AlphaFoldDB" id="A0A7U2I2Y2"/>
<name>A0A7U2I2Y2_PHANO</name>
<feature type="region of interest" description="Disordered" evidence="2">
    <location>
        <begin position="1"/>
        <end position="272"/>
    </location>
</feature>
<feature type="compositionally biased region" description="Polar residues" evidence="2">
    <location>
        <begin position="34"/>
        <end position="50"/>
    </location>
</feature>
<organism evidence="3 4">
    <name type="scientific">Phaeosphaeria nodorum (strain SN15 / ATCC MYA-4574 / FGSC 10173)</name>
    <name type="common">Glume blotch fungus</name>
    <name type="synonym">Parastagonospora nodorum</name>
    <dbReference type="NCBI Taxonomy" id="321614"/>
    <lineage>
        <taxon>Eukaryota</taxon>
        <taxon>Fungi</taxon>
        <taxon>Dikarya</taxon>
        <taxon>Ascomycota</taxon>
        <taxon>Pezizomycotina</taxon>
        <taxon>Dothideomycetes</taxon>
        <taxon>Pleosporomycetidae</taxon>
        <taxon>Pleosporales</taxon>
        <taxon>Pleosporineae</taxon>
        <taxon>Phaeosphaeriaceae</taxon>
        <taxon>Parastagonospora</taxon>
    </lineage>
</organism>
<proteinExistence type="predicted"/>